<dbReference type="OrthoDB" id="6627600at2759"/>
<evidence type="ECO:0008006" key="3">
    <source>
        <dbReference type="Google" id="ProtNLM"/>
    </source>
</evidence>
<keyword evidence="2" id="KW-1185">Reference proteome</keyword>
<proteinExistence type="predicted"/>
<dbReference type="PANTHER" id="PTHR45913:SF19">
    <property type="entry name" value="LOW QUALITY PROTEIN: ZINC FINGER BED DOMAIN-CONTAINING PROTEIN 5-LIKE"/>
    <property type="match status" value="1"/>
</dbReference>
<dbReference type="AlphaFoldDB" id="A0A9P0GLM9"/>
<evidence type="ECO:0000313" key="2">
    <source>
        <dbReference type="Proteomes" id="UP001153636"/>
    </source>
</evidence>
<reference evidence="1" key="1">
    <citation type="submission" date="2022-01" db="EMBL/GenBank/DDBJ databases">
        <authorList>
            <person name="King R."/>
        </authorList>
    </citation>
    <scope>NUCLEOTIDE SEQUENCE</scope>
</reference>
<dbReference type="Proteomes" id="UP001153636">
    <property type="component" value="Chromosome 9"/>
</dbReference>
<dbReference type="EMBL" id="OV651821">
    <property type="protein sequence ID" value="CAH1115747.1"/>
    <property type="molecule type" value="Genomic_DNA"/>
</dbReference>
<sequence>MFESASSIFILELTYPIDKERLQHSKKEDVHEDLLCALSLPTNTTEAQLFKSPDGYIKTTKMVLCQHCTDGAAAMTAGLTARIKEVAPNSKSSHCVIHKETLASLKMLPEFNSILIDAVKVINHIKAHAHNSRLFDQLYKEMEAEYSCLLLYTEIGWLSKGKWLSRIFELREPLQRFLSEN</sequence>
<name>A0A9P0GLM9_9CUCU</name>
<dbReference type="PANTHER" id="PTHR45913">
    <property type="entry name" value="EPM2A-INTERACTING PROTEIN 1"/>
    <property type="match status" value="1"/>
</dbReference>
<evidence type="ECO:0000313" key="1">
    <source>
        <dbReference type="EMBL" id="CAH1115747.1"/>
    </source>
</evidence>
<protein>
    <recommendedName>
        <fullName evidence="3">Zinc finger BED domain-containing protein 5</fullName>
    </recommendedName>
</protein>
<gene>
    <name evidence="1" type="ORF">PSYICH_LOCUS14964</name>
</gene>
<organism evidence="1 2">
    <name type="scientific">Psylliodes chrysocephalus</name>
    <dbReference type="NCBI Taxonomy" id="3402493"/>
    <lineage>
        <taxon>Eukaryota</taxon>
        <taxon>Metazoa</taxon>
        <taxon>Ecdysozoa</taxon>
        <taxon>Arthropoda</taxon>
        <taxon>Hexapoda</taxon>
        <taxon>Insecta</taxon>
        <taxon>Pterygota</taxon>
        <taxon>Neoptera</taxon>
        <taxon>Endopterygota</taxon>
        <taxon>Coleoptera</taxon>
        <taxon>Polyphaga</taxon>
        <taxon>Cucujiformia</taxon>
        <taxon>Chrysomeloidea</taxon>
        <taxon>Chrysomelidae</taxon>
        <taxon>Galerucinae</taxon>
        <taxon>Alticini</taxon>
        <taxon>Psylliodes</taxon>
    </lineage>
</organism>
<accession>A0A9P0GLM9</accession>